<name>V4HL22_PSEL2</name>
<comment type="caution">
    <text evidence="1">The sequence shown here is derived from an EMBL/GenBank/DDBJ whole genome shotgun (WGS) entry which is preliminary data.</text>
</comment>
<protein>
    <submittedName>
        <fullName evidence="1">Uncharacterized protein</fullName>
    </submittedName>
</protein>
<evidence type="ECO:0000313" key="2">
    <source>
        <dbReference type="Proteomes" id="UP000017820"/>
    </source>
</evidence>
<proteinExistence type="predicted"/>
<reference evidence="1 2" key="1">
    <citation type="submission" date="2013-07" db="EMBL/GenBank/DDBJ databases">
        <title>Draft genome sequence of Pseudoalteromonas luteoviolacea 2ta16.</title>
        <authorList>
            <person name="Allen E.E."/>
            <person name="Azam F."/>
            <person name="Podell S."/>
        </authorList>
    </citation>
    <scope>NUCLEOTIDE SEQUENCE [LARGE SCALE GENOMIC DNA]</scope>
    <source>
        <strain evidence="1 2">2ta16</strain>
    </source>
</reference>
<dbReference type="EMBL" id="AUSV01000113">
    <property type="protein sequence ID" value="ESP91520.1"/>
    <property type="molecule type" value="Genomic_DNA"/>
</dbReference>
<gene>
    <name evidence="1" type="ORF">PL2TA16_00319</name>
</gene>
<dbReference type="PATRIC" id="fig|1353533.3.peg.4277"/>
<dbReference type="AlphaFoldDB" id="V4HL22"/>
<dbReference type="Proteomes" id="UP000017820">
    <property type="component" value="Unassembled WGS sequence"/>
</dbReference>
<accession>V4HL22</accession>
<organism evidence="1 2">
    <name type="scientific">Pseudoalteromonas luteoviolacea (strain 2ta16)</name>
    <dbReference type="NCBI Taxonomy" id="1353533"/>
    <lineage>
        <taxon>Bacteria</taxon>
        <taxon>Pseudomonadati</taxon>
        <taxon>Pseudomonadota</taxon>
        <taxon>Gammaproteobacteria</taxon>
        <taxon>Alteromonadales</taxon>
        <taxon>Pseudoalteromonadaceae</taxon>
        <taxon>Pseudoalteromonas</taxon>
    </lineage>
</organism>
<evidence type="ECO:0000313" key="1">
    <source>
        <dbReference type="EMBL" id="ESP91520.1"/>
    </source>
</evidence>
<dbReference type="GeneID" id="29919670"/>
<dbReference type="RefSeq" id="WP_023401122.1">
    <property type="nucleotide sequence ID" value="NZ_AUSV01000113.1"/>
</dbReference>
<sequence>MEYDYKKIIKEGSSDLESIKGLRLDSALANVVADEINVVHLLFDGVWYSVHGLVGSEVMGFKRSLEQFQEESSNEGRCVCRLPMLEQFIGFEVVEVRQIGEAWNGHGFELSFKDVPDKTLILQSIYTGSEPEDFNDCMRIGVGNYVYKVPELNK</sequence>